<dbReference type="InParanoid" id="A0A420XUX1"/>
<dbReference type="Proteomes" id="UP000281955">
    <property type="component" value="Unassembled WGS sequence"/>
</dbReference>
<protein>
    <recommendedName>
        <fullName evidence="5">TrbL/VirB6 plasmid conjugal transfer protein</fullName>
    </recommendedName>
</protein>
<feature type="transmembrane region" description="Helical" evidence="2">
    <location>
        <begin position="220"/>
        <end position="245"/>
    </location>
</feature>
<keyword evidence="2" id="KW-1133">Transmembrane helix</keyword>
<gene>
    <name evidence="3" type="ORF">CLV35_0223</name>
</gene>
<keyword evidence="2" id="KW-0472">Membrane</keyword>
<evidence type="ECO:0000256" key="1">
    <source>
        <dbReference type="SAM" id="MobiDB-lite"/>
    </source>
</evidence>
<organism evidence="3 4">
    <name type="scientific">Motilibacter peucedani</name>
    <dbReference type="NCBI Taxonomy" id="598650"/>
    <lineage>
        <taxon>Bacteria</taxon>
        <taxon>Bacillati</taxon>
        <taxon>Actinomycetota</taxon>
        <taxon>Actinomycetes</taxon>
        <taxon>Motilibacterales</taxon>
        <taxon>Motilibacteraceae</taxon>
        <taxon>Motilibacter</taxon>
    </lineage>
</organism>
<comment type="caution">
    <text evidence="3">The sequence shown here is derived from an EMBL/GenBank/DDBJ whole genome shotgun (WGS) entry which is preliminary data.</text>
</comment>
<evidence type="ECO:0000256" key="2">
    <source>
        <dbReference type="SAM" id="Phobius"/>
    </source>
</evidence>
<feature type="transmembrane region" description="Helical" evidence="2">
    <location>
        <begin position="105"/>
        <end position="124"/>
    </location>
</feature>
<feature type="transmembrane region" description="Helical" evidence="2">
    <location>
        <begin position="164"/>
        <end position="184"/>
    </location>
</feature>
<sequence length="419" mass="41042">MSLCDVPVAGAVCGAAGDAVSKAAGSAFDAAAQRIADGFAKATQFALTFWTDVDLPTVSKSSGPVHDLQASTHWYTVALAVLCIMVAGLRMAYSGDHRHGYQAVRGTLTWVLTAGAGVAAINALGTASDKFSSYILDNAAGGHLGERIALMAGITSAAGGPNGMGPGLVMLVGFVGILASLVQMMLMLTRVGMLTIVAGVLPLAAAGSGTESGKAWFNRLVSWTVAYLLYKPAAAIVYAAAFFMIGDGSTTFQVLVGMFMMMLSILALPALMRLVTPAVAAATSHGGGGALAAAGMAAVTGARMLADHKSSSSSSTSKTGSHQPGLVGTGSPTGAGHAGSPTVMTASQGKNGSFNVTDLGGKAGSAGAGARAGASGAAKAGAGAATAGAATAADYGMQAASAVRNTASGATNSSVDLGV</sequence>
<feature type="transmembrane region" description="Helical" evidence="2">
    <location>
        <begin position="278"/>
        <end position="299"/>
    </location>
</feature>
<reference evidence="3 4" key="1">
    <citation type="submission" date="2018-10" db="EMBL/GenBank/DDBJ databases">
        <title>Genomic Encyclopedia of Archaeal and Bacterial Type Strains, Phase II (KMG-II): from individual species to whole genera.</title>
        <authorList>
            <person name="Goeker M."/>
        </authorList>
    </citation>
    <scope>NUCLEOTIDE SEQUENCE [LARGE SCALE GENOMIC DNA]</scope>
    <source>
        <strain evidence="3 4">RP-AC37</strain>
    </source>
</reference>
<keyword evidence="2" id="KW-0812">Transmembrane</keyword>
<dbReference type="EMBL" id="RBWV01000003">
    <property type="protein sequence ID" value="RKS80634.1"/>
    <property type="molecule type" value="Genomic_DNA"/>
</dbReference>
<proteinExistence type="predicted"/>
<evidence type="ECO:0008006" key="5">
    <source>
        <dbReference type="Google" id="ProtNLM"/>
    </source>
</evidence>
<feature type="transmembrane region" description="Helical" evidence="2">
    <location>
        <begin position="191"/>
        <end position="208"/>
    </location>
</feature>
<feature type="transmembrane region" description="Helical" evidence="2">
    <location>
        <begin position="252"/>
        <end position="272"/>
    </location>
</feature>
<feature type="transmembrane region" description="Helical" evidence="2">
    <location>
        <begin position="74"/>
        <end position="93"/>
    </location>
</feature>
<evidence type="ECO:0000313" key="3">
    <source>
        <dbReference type="EMBL" id="RKS80634.1"/>
    </source>
</evidence>
<accession>A0A420XUX1</accession>
<feature type="compositionally biased region" description="Gly residues" evidence="1">
    <location>
        <begin position="327"/>
        <end position="337"/>
    </location>
</feature>
<name>A0A420XUX1_9ACTN</name>
<evidence type="ECO:0000313" key="4">
    <source>
        <dbReference type="Proteomes" id="UP000281955"/>
    </source>
</evidence>
<keyword evidence="4" id="KW-1185">Reference proteome</keyword>
<dbReference type="AlphaFoldDB" id="A0A420XUX1"/>
<feature type="region of interest" description="Disordered" evidence="1">
    <location>
        <begin position="308"/>
        <end position="351"/>
    </location>
</feature>
<feature type="compositionally biased region" description="Polar residues" evidence="1">
    <location>
        <begin position="342"/>
        <end position="351"/>
    </location>
</feature>
<feature type="compositionally biased region" description="Low complexity" evidence="1">
    <location>
        <begin position="311"/>
        <end position="321"/>
    </location>
</feature>